<sequence length="148" mass="16512">MSSFLQFGYLGLLGLVIYLGYRIVVKDSARPFSQVIILILIFVIISVGGGGVGYLWASKELEAANAKKSTTATVMEQVKSLQEMHIKDMEPLQSALSDASKNLTRSYSDDLRKQYREDIISLNEVIRSRDEAFASQISALQKLFLEKS</sequence>
<proteinExistence type="predicted"/>
<feature type="transmembrane region" description="Helical" evidence="1">
    <location>
        <begin position="6"/>
        <end position="24"/>
    </location>
</feature>
<accession>A0AAU7EUT8</accession>
<keyword evidence="1" id="KW-0472">Membrane</keyword>
<dbReference type="AlphaFoldDB" id="A0AAU7EUT8"/>
<dbReference type="EMBL" id="CP157354">
    <property type="protein sequence ID" value="XBL95996.1"/>
    <property type="molecule type" value="Genomic_DNA"/>
</dbReference>
<protein>
    <submittedName>
        <fullName evidence="2">Uncharacterized protein</fullName>
    </submittedName>
</protein>
<keyword evidence="1" id="KW-1133">Transmembrane helix</keyword>
<keyword evidence="1" id="KW-0812">Transmembrane</keyword>
<feature type="transmembrane region" description="Helical" evidence="1">
    <location>
        <begin position="36"/>
        <end position="57"/>
    </location>
</feature>
<evidence type="ECO:0000313" key="2">
    <source>
        <dbReference type="EMBL" id="XBL95996.1"/>
    </source>
</evidence>
<gene>
    <name evidence="2" type="ORF">ABHN08_25575</name>
</gene>
<reference evidence="2" key="1">
    <citation type="submission" date="2024-05" db="EMBL/GenBank/DDBJ databases">
        <title>Draft genome sequence of Pseudomonas iranensis M7D1.</title>
        <authorList>
            <person name="Miller S.L."/>
            <person name="Nsubuga A."/>
            <person name="Lu N."/>
            <person name="King J."/>
            <person name="Shears P."/>
            <person name="Lawson P.A."/>
        </authorList>
    </citation>
    <scope>NUCLEOTIDE SEQUENCE</scope>
    <source>
        <strain evidence="2">M7D1</strain>
    </source>
</reference>
<evidence type="ECO:0000256" key="1">
    <source>
        <dbReference type="SAM" id="Phobius"/>
    </source>
</evidence>
<organism evidence="2">
    <name type="scientific">Pseudomonas iranensis</name>
    <dbReference type="NCBI Taxonomy" id="2745503"/>
    <lineage>
        <taxon>Bacteria</taxon>
        <taxon>Pseudomonadati</taxon>
        <taxon>Pseudomonadota</taxon>
        <taxon>Gammaproteobacteria</taxon>
        <taxon>Pseudomonadales</taxon>
        <taxon>Pseudomonadaceae</taxon>
        <taxon>Pseudomonas</taxon>
    </lineage>
</organism>
<name>A0AAU7EUT8_9PSED</name>